<dbReference type="RefSeq" id="WP_101620426.1">
    <property type="nucleotide sequence ID" value="NZ_FXZD01000007.1"/>
</dbReference>
<organism evidence="1 2">
    <name type="scientific">Brevibacterium antiquum CNRZ 918</name>
    <dbReference type="NCBI Taxonomy" id="1255637"/>
    <lineage>
        <taxon>Bacteria</taxon>
        <taxon>Bacillati</taxon>
        <taxon>Actinomycetota</taxon>
        <taxon>Actinomycetes</taxon>
        <taxon>Micrococcales</taxon>
        <taxon>Brevibacteriaceae</taxon>
        <taxon>Brevibacterium</taxon>
    </lineage>
</organism>
<gene>
    <name evidence="1" type="ORF">BANT918_02380</name>
</gene>
<sequence length="115" mass="12594">MSDESNYQRNRTSSDDELRDRIAGILADTYSPGGRGVQFEDVVAAEAIIDHIRTDEAVERVARLLACLEPGEEWPSNEALGGNLTGTRDHEYRDGMRDQAREAIDALLGTGGSND</sequence>
<accession>A0A2H1KEL9</accession>
<reference evidence="1 2" key="1">
    <citation type="submission" date="2017-03" db="EMBL/GenBank/DDBJ databases">
        <authorList>
            <person name="Afonso C.L."/>
            <person name="Miller P.J."/>
            <person name="Scott M.A."/>
            <person name="Spackman E."/>
            <person name="Goraichik I."/>
            <person name="Dimitrov K.M."/>
            <person name="Suarez D.L."/>
            <person name="Swayne D.E."/>
        </authorList>
    </citation>
    <scope>NUCLEOTIDE SEQUENCE [LARGE SCALE GENOMIC DNA]</scope>
    <source>
        <strain evidence="1 2">CNRZ 918</strain>
    </source>
</reference>
<dbReference type="Proteomes" id="UP000234433">
    <property type="component" value="Unassembled WGS sequence"/>
</dbReference>
<protein>
    <submittedName>
        <fullName evidence="1">Uncharacterized protein</fullName>
    </submittedName>
</protein>
<dbReference type="AlphaFoldDB" id="A0A2H1KEL9"/>
<evidence type="ECO:0000313" key="2">
    <source>
        <dbReference type="Proteomes" id="UP000234433"/>
    </source>
</evidence>
<evidence type="ECO:0000313" key="1">
    <source>
        <dbReference type="EMBL" id="SMX97994.1"/>
    </source>
</evidence>
<name>A0A2H1KEL9_9MICO</name>
<dbReference type="OrthoDB" id="5150350at2"/>
<proteinExistence type="predicted"/>
<dbReference type="EMBL" id="FXZD01000007">
    <property type="protein sequence ID" value="SMX97994.1"/>
    <property type="molecule type" value="Genomic_DNA"/>
</dbReference>